<dbReference type="PROSITE" id="PS50943">
    <property type="entry name" value="HTH_CROC1"/>
    <property type="match status" value="1"/>
</dbReference>
<dbReference type="SUPFAM" id="SSF47413">
    <property type="entry name" value="lambda repressor-like DNA-binding domains"/>
    <property type="match status" value="1"/>
</dbReference>
<feature type="domain" description="HTH cro/C1-type" evidence="1">
    <location>
        <begin position="21"/>
        <end position="63"/>
    </location>
</feature>
<evidence type="ECO:0000259" key="1">
    <source>
        <dbReference type="PROSITE" id="PS50943"/>
    </source>
</evidence>
<dbReference type="Proteomes" id="UP001161422">
    <property type="component" value="Unassembled WGS sequence"/>
</dbReference>
<dbReference type="InterPro" id="IPR001387">
    <property type="entry name" value="Cro/C1-type_HTH"/>
</dbReference>
<dbReference type="CDD" id="cd00093">
    <property type="entry name" value="HTH_XRE"/>
    <property type="match status" value="1"/>
</dbReference>
<gene>
    <name evidence="2" type="ORF">GCM10007895_13180</name>
</gene>
<proteinExistence type="predicted"/>
<keyword evidence="3" id="KW-1185">Reference proteome</keyword>
<dbReference type="Pfam" id="PF01381">
    <property type="entry name" value="HTH_3"/>
    <property type="match status" value="1"/>
</dbReference>
<evidence type="ECO:0000313" key="2">
    <source>
        <dbReference type="EMBL" id="GLP96012.1"/>
    </source>
</evidence>
<dbReference type="SMART" id="SM00530">
    <property type="entry name" value="HTH_XRE"/>
    <property type="match status" value="1"/>
</dbReference>
<dbReference type="RefSeq" id="WP_095506982.1">
    <property type="nucleotide sequence ID" value="NZ_BSNC01000004.1"/>
</dbReference>
<comment type="caution">
    <text evidence="2">The sequence shown here is derived from an EMBL/GenBank/DDBJ whole genome shotgun (WGS) entry which is preliminary data.</text>
</comment>
<dbReference type="AlphaFoldDB" id="A0AA37W184"/>
<protein>
    <recommendedName>
        <fullName evidence="1">HTH cro/C1-type domain-containing protein</fullName>
    </recommendedName>
</protein>
<accession>A0AA37W184</accession>
<dbReference type="GO" id="GO:0003677">
    <property type="term" value="F:DNA binding"/>
    <property type="evidence" value="ECO:0007669"/>
    <property type="project" value="InterPro"/>
</dbReference>
<dbReference type="EMBL" id="BSNC01000004">
    <property type="protein sequence ID" value="GLP96012.1"/>
    <property type="molecule type" value="Genomic_DNA"/>
</dbReference>
<sequence>MIDIELFFNQYRAHAGYASDKQMAKALGLSTAYLCDIKKGRRRLSDALALTMAKPLNLDPGELLLQMRVTYAAQAEEKLAWKRIMLQWQKHKDA</sequence>
<dbReference type="InterPro" id="IPR010982">
    <property type="entry name" value="Lambda_DNA-bd_dom_sf"/>
</dbReference>
<reference evidence="2" key="2">
    <citation type="submission" date="2023-01" db="EMBL/GenBank/DDBJ databases">
        <title>Draft genome sequence of Paraferrimonas sedimenticola strain NBRC 101628.</title>
        <authorList>
            <person name="Sun Q."/>
            <person name="Mori K."/>
        </authorList>
    </citation>
    <scope>NUCLEOTIDE SEQUENCE</scope>
    <source>
        <strain evidence="2">NBRC 101628</strain>
    </source>
</reference>
<dbReference type="Gene3D" id="1.10.260.40">
    <property type="entry name" value="lambda repressor-like DNA-binding domains"/>
    <property type="match status" value="1"/>
</dbReference>
<organism evidence="2 3">
    <name type="scientific">Paraferrimonas sedimenticola</name>
    <dbReference type="NCBI Taxonomy" id="375674"/>
    <lineage>
        <taxon>Bacteria</taxon>
        <taxon>Pseudomonadati</taxon>
        <taxon>Pseudomonadota</taxon>
        <taxon>Gammaproteobacteria</taxon>
        <taxon>Alteromonadales</taxon>
        <taxon>Ferrimonadaceae</taxon>
        <taxon>Paraferrimonas</taxon>
    </lineage>
</organism>
<reference evidence="2" key="1">
    <citation type="journal article" date="2014" name="Int. J. Syst. Evol. Microbiol.">
        <title>Complete genome sequence of Corynebacterium casei LMG S-19264T (=DSM 44701T), isolated from a smear-ripened cheese.</title>
        <authorList>
            <consortium name="US DOE Joint Genome Institute (JGI-PGF)"/>
            <person name="Walter F."/>
            <person name="Albersmeier A."/>
            <person name="Kalinowski J."/>
            <person name="Ruckert C."/>
        </authorList>
    </citation>
    <scope>NUCLEOTIDE SEQUENCE</scope>
    <source>
        <strain evidence="2">NBRC 101628</strain>
    </source>
</reference>
<evidence type="ECO:0000313" key="3">
    <source>
        <dbReference type="Proteomes" id="UP001161422"/>
    </source>
</evidence>
<name>A0AA37W184_9GAMM</name>